<evidence type="ECO:0000313" key="1">
    <source>
        <dbReference type="EMBL" id="KAI3788168.1"/>
    </source>
</evidence>
<sequence length="173" mass="18519">MNELFYSELWVGPAYSNSPPPSSLSIPNFSVKQKRTVSLDLPSVSASGVDLLTLISKFEPTGDPCVSASVTSVSSKKMKCCDPPGSSGVPDSGCRLAEDERLMILKARIEFEKQRPCIRFQHHSVGFRNSDCNWVLAEVESDDDAGHTGDGSELQVAKMAGEGLGDDEHGVGG</sequence>
<gene>
    <name evidence="1" type="ORF">L2E82_00880</name>
</gene>
<dbReference type="Proteomes" id="UP001055811">
    <property type="component" value="Linkage Group LG01"/>
</dbReference>
<name>A0ACB9GX75_CICIN</name>
<reference evidence="1 2" key="2">
    <citation type="journal article" date="2022" name="Mol. Ecol. Resour.">
        <title>The genomes of chicory, endive, great burdock and yacon provide insights into Asteraceae paleo-polyploidization history and plant inulin production.</title>
        <authorList>
            <person name="Fan W."/>
            <person name="Wang S."/>
            <person name="Wang H."/>
            <person name="Wang A."/>
            <person name="Jiang F."/>
            <person name="Liu H."/>
            <person name="Zhao H."/>
            <person name="Xu D."/>
            <person name="Zhang Y."/>
        </authorList>
    </citation>
    <scope>NUCLEOTIDE SEQUENCE [LARGE SCALE GENOMIC DNA]</scope>
    <source>
        <strain evidence="2">cv. Punajuju</strain>
        <tissue evidence="1">Leaves</tissue>
    </source>
</reference>
<keyword evidence="2" id="KW-1185">Reference proteome</keyword>
<comment type="caution">
    <text evidence="1">The sequence shown here is derived from an EMBL/GenBank/DDBJ whole genome shotgun (WGS) entry which is preliminary data.</text>
</comment>
<evidence type="ECO:0000313" key="2">
    <source>
        <dbReference type="Proteomes" id="UP001055811"/>
    </source>
</evidence>
<organism evidence="1 2">
    <name type="scientific">Cichorium intybus</name>
    <name type="common">Chicory</name>
    <dbReference type="NCBI Taxonomy" id="13427"/>
    <lineage>
        <taxon>Eukaryota</taxon>
        <taxon>Viridiplantae</taxon>
        <taxon>Streptophyta</taxon>
        <taxon>Embryophyta</taxon>
        <taxon>Tracheophyta</taxon>
        <taxon>Spermatophyta</taxon>
        <taxon>Magnoliopsida</taxon>
        <taxon>eudicotyledons</taxon>
        <taxon>Gunneridae</taxon>
        <taxon>Pentapetalae</taxon>
        <taxon>asterids</taxon>
        <taxon>campanulids</taxon>
        <taxon>Asterales</taxon>
        <taxon>Asteraceae</taxon>
        <taxon>Cichorioideae</taxon>
        <taxon>Cichorieae</taxon>
        <taxon>Cichoriinae</taxon>
        <taxon>Cichorium</taxon>
    </lineage>
</organism>
<reference evidence="2" key="1">
    <citation type="journal article" date="2022" name="Mol. Ecol. Resour.">
        <title>The genomes of chicory, endive, great burdock and yacon provide insights into Asteraceae palaeo-polyploidization history and plant inulin production.</title>
        <authorList>
            <person name="Fan W."/>
            <person name="Wang S."/>
            <person name="Wang H."/>
            <person name="Wang A."/>
            <person name="Jiang F."/>
            <person name="Liu H."/>
            <person name="Zhao H."/>
            <person name="Xu D."/>
            <person name="Zhang Y."/>
        </authorList>
    </citation>
    <scope>NUCLEOTIDE SEQUENCE [LARGE SCALE GENOMIC DNA]</scope>
    <source>
        <strain evidence="2">cv. Punajuju</strain>
    </source>
</reference>
<protein>
    <submittedName>
        <fullName evidence="1">Uncharacterized protein</fullName>
    </submittedName>
</protein>
<dbReference type="EMBL" id="CM042009">
    <property type="protein sequence ID" value="KAI3788168.1"/>
    <property type="molecule type" value="Genomic_DNA"/>
</dbReference>
<proteinExistence type="predicted"/>
<accession>A0ACB9GX75</accession>